<proteinExistence type="predicted"/>
<keyword evidence="4" id="KW-1185">Reference proteome</keyword>
<name>A0A8B8BES2_CRAVI</name>
<feature type="region of interest" description="Disordered" evidence="1">
    <location>
        <begin position="133"/>
        <end position="178"/>
    </location>
</feature>
<dbReference type="Pfam" id="PF01683">
    <property type="entry name" value="EB"/>
    <property type="match status" value="1"/>
</dbReference>
<dbReference type="InterPro" id="IPR006149">
    <property type="entry name" value="EB_dom"/>
</dbReference>
<dbReference type="Proteomes" id="UP000694844">
    <property type="component" value="Chromosome 8"/>
</dbReference>
<keyword evidence="2" id="KW-0472">Membrane</keyword>
<reference evidence="5 6" key="1">
    <citation type="submission" date="2025-04" db="UniProtKB">
        <authorList>
            <consortium name="RefSeq"/>
        </authorList>
    </citation>
    <scope>IDENTIFICATION</scope>
    <source>
        <tissue evidence="5 6">Whole sample</tissue>
    </source>
</reference>
<gene>
    <name evidence="5 6" type="primary">LOC111109898</name>
</gene>
<accession>A0A8B8BES2</accession>
<organism evidence="4 5">
    <name type="scientific">Crassostrea virginica</name>
    <name type="common">Eastern oyster</name>
    <dbReference type="NCBI Taxonomy" id="6565"/>
    <lineage>
        <taxon>Eukaryota</taxon>
        <taxon>Metazoa</taxon>
        <taxon>Spiralia</taxon>
        <taxon>Lophotrochozoa</taxon>
        <taxon>Mollusca</taxon>
        <taxon>Bivalvia</taxon>
        <taxon>Autobranchia</taxon>
        <taxon>Pteriomorphia</taxon>
        <taxon>Ostreida</taxon>
        <taxon>Ostreoidea</taxon>
        <taxon>Ostreidae</taxon>
        <taxon>Crassostrea</taxon>
    </lineage>
</organism>
<sequence length="178" mass="19279">MVSGNCVKGKLMIGDSCVANEQCTWGGHHGLCRGRVCTCEEGYITANSGCYQGFPVNDKEASFEDQRESNVNVGSTVGALFGGVLLGVLISTVIAFIINKRNGKNLNTRQNEEPRVVFADNNAYGEAKIDRNVGNASRGNKNKRKVVNVPPYAPSDETPEYGNISQTSVARTEDIYRP</sequence>
<dbReference type="RefSeq" id="XP_022301867.1">
    <property type="nucleotide sequence ID" value="XM_022446159.1"/>
</dbReference>
<dbReference type="GeneID" id="111109898"/>
<keyword evidence="2" id="KW-0812">Transmembrane</keyword>
<evidence type="ECO:0000259" key="3">
    <source>
        <dbReference type="Pfam" id="PF01683"/>
    </source>
</evidence>
<evidence type="ECO:0000313" key="6">
    <source>
        <dbReference type="RefSeq" id="XP_022301868.1"/>
    </source>
</evidence>
<feature type="transmembrane region" description="Helical" evidence="2">
    <location>
        <begin position="77"/>
        <end position="99"/>
    </location>
</feature>
<dbReference type="RefSeq" id="XP_022301868.1">
    <property type="nucleotide sequence ID" value="XM_022446160.1"/>
</dbReference>
<evidence type="ECO:0000313" key="4">
    <source>
        <dbReference type="Proteomes" id="UP000694844"/>
    </source>
</evidence>
<protein>
    <submittedName>
        <fullName evidence="5 6">Uncharacterized protein LOC111109898</fullName>
    </submittedName>
</protein>
<dbReference type="AlphaFoldDB" id="A0A8B8BES2"/>
<dbReference type="KEGG" id="cvn:111109898"/>
<evidence type="ECO:0000256" key="1">
    <source>
        <dbReference type="SAM" id="MobiDB-lite"/>
    </source>
</evidence>
<evidence type="ECO:0000313" key="5">
    <source>
        <dbReference type="RefSeq" id="XP_022301867.1"/>
    </source>
</evidence>
<evidence type="ECO:0000256" key="2">
    <source>
        <dbReference type="SAM" id="Phobius"/>
    </source>
</evidence>
<feature type="domain" description="EB" evidence="3">
    <location>
        <begin position="2"/>
        <end position="50"/>
    </location>
</feature>
<dbReference type="OrthoDB" id="6375837at2759"/>
<keyword evidence="2" id="KW-1133">Transmembrane helix</keyword>